<comment type="caution">
    <text evidence="11">The sequence shown here is derived from an EMBL/GenBank/DDBJ whole genome shotgun (WGS) entry which is preliminary data.</text>
</comment>
<evidence type="ECO:0000256" key="4">
    <source>
        <dbReference type="ARBA" id="ARBA00020295"/>
    </source>
</evidence>
<keyword evidence="5 11" id="KW-0328">Glycosyltransferase</keyword>
<keyword evidence="12" id="KW-1185">Reference proteome</keyword>
<dbReference type="RefSeq" id="WP_376838991.1">
    <property type="nucleotide sequence ID" value="NZ_JBHMAU010000032.1"/>
</dbReference>
<dbReference type="InterPro" id="IPR048458">
    <property type="entry name" value="MalQ_N"/>
</dbReference>
<protein>
    <recommendedName>
        <fullName evidence="4">4-alpha-glucanotransferase</fullName>
        <ecNumber evidence="3">2.4.1.25</ecNumber>
    </recommendedName>
    <alternativeName>
        <fullName evidence="8">Amylomaltase</fullName>
    </alternativeName>
    <alternativeName>
        <fullName evidence="9">Disproportionating enzyme</fullName>
    </alternativeName>
</protein>
<dbReference type="EMBL" id="JBHMAU010000032">
    <property type="protein sequence ID" value="MFB9775667.1"/>
    <property type="molecule type" value="Genomic_DNA"/>
</dbReference>
<feature type="domain" description="MalQ N-terminal beta-sandwich" evidence="10">
    <location>
        <begin position="68"/>
        <end position="162"/>
    </location>
</feature>
<comment type="similarity">
    <text evidence="2">Belongs to the disproportionating enzyme family.</text>
</comment>
<accession>A0ABV5X1P4</accession>
<proteinExistence type="inferred from homology"/>
<gene>
    <name evidence="11" type="ORF">ACFFN1_04470</name>
</gene>
<dbReference type="Pfam" id="PF21226">
    <property type="entry name" value="MalQ_N"/>
    <property type="match status" value="1"/>
</dbReference>
<evidence type="ECO:0000256" key="5">
    <source>
        <dbReference type="ARBA" id="ARBA00022676"/>
    </source>
</evidence>
<evidence type="ECO:0000256" key="6">
    <source>
        <dbReference type="ARBA" id="ARBA00022679"/>
    </source>
</evidence>
<evidence type="ECO:0000313" key="12">
    <source>
        <dbReference type="Proteomes" id="UP001589707"/>
    </source>
</evidence>
<dbReference type="PANTHER" id="PTHR32438:SF5">
    <property type="entry name" value="4-ALPHA-GLUCANOTRANSFERASE DPE1, CHLOROPLASTIC_AMYLOPLASTIC"/>
    <property type="match status" value="1"/>
</dbReference>
<dbReference type="PANTHER" id="PTHR32438">
    <property type="entry name" value="4-ALPHA-GLUCANOTRANSFERASE DPE1, CHLOROPLASTIC/AMYLOPLASTIC"/>
    <property type="match status" value="1"/>
</dbReference>
<dbReference type="SUPFAM" id="SSF51445">
    <property type="entry name" value="(Trans)glycosidases"/>
    <property type="match status" value="1"/>
</dbReference>
<organism evidence="11 12">
    <name type="scientific">Brevibacterium otitidis</name>
    <dbReference type="NCBI Taxonomy" id="53364"/>
    <lineage>
        <taxon>Bacteria</taxon>
        <taxon>Bacillati</taxon>
        <taxon>Actinomycetota</taxon>
        <taxon>Actinomycetes</taxon>
        <taxon>Micrococcales</taxon>
        <taxon>Brevibacteriaceae</taxon>
        <taxon>Brevibacterium</taxon>
    </lineage>
</organism>
<dbReference type="InterPro" id="IPR003385">
    <property type="entry name" value="Glyco_hydro_77"/>
</dbReference>
<dbReference type="EC" id="2.4.1.25" evidence="3"/>
<reference evidence="11 12" key="1">
    <citation type="submission" date="2024-09" db="EMBL/GenBank/DDBJ databases">
        <authorList>
            <person name="Sun Q."/>
            <person name="Mori K."/>
        </authorList>
    </citation>
    <scope>NUCLEOTIDE SEQUENCE [LARGE SCALE GENOMIC DNA]</scope>
    <source>
        <strain evidence="11 12">JCM 11683</strain>
    </source>
</reference>
<sequence>MAHTAPLHDLAACFGISAVTRDDAGQERPVPEAVLTGLLDRLGVPAGSDREIADSLQQLADEAVIRALPPSVVMRCGTAEGLPVHIREGADVRLEIRTEDEDTMPVESLGAPTDTRTVMVDGEAQLRQARTAVIPADLPTGYHALVLTEDSTTHSCPLIIAPESGASAATGPQERVWGLCADLYALRSHRSWGVGDFGDLSDLVVMAADKGADFIRLGPIHALPIREVSVTAAKARARGTPSPYAPYSRVAIDPIYLRIEDIPETGHLPAAQREAVQSLGRGWGRPNAEAEPIPRATVLADKLAALRILYSLPPTTTRHRLFADFCRQAPESLHRWALMSAAAAHYATHRHPDAWRDKLTHPDSDAAQEFAREHRSEVEFWLWTQFLAVEQLRQVQSAAAQVGMRIGLITDIAAGISVDGADWWAGRTGAQPQPDQDLCLDGIECRSGATDSGDAVETPWNPRRLAADGYAAVRDIVRAAAAGAGAVCIEGLDRLGRQRWAVAGADEGAWAEVDLGAEAIRAVLDLESQRLGVEILPTTSVWEDEELRGRLADGSTPTRTIAVLTPPSHAPVASCLNLGDIAAAQQHAANRAAAQQLMSRARTARQEVLKTAAERGALAPTETMVGTLREPWPVVAGLHTYLGTLNASHLGAAVMDIVGQEALPHIAGAAGEYPNWSVVLQDSSGRAVLLEELEEHPGFAQIANTLNEQIAAGATVDRSTEATGREEEM</sequence>
<evidence type="ECO:0000256" key="3">
    <source>
        <dbReference type="ARBA" id="ARBA00012560"/>
    </source>
</evidence>
<keyword evidence="7" id="KW-0119">Carbohydrate metabolism</keyword>
<evidence type="ECO:0000256" key="2">
    <source>
        <dbReference type="ARBA" id="ARBA00005684"/>
    </source>
</evidence>
<evidence type="ECO:0000256" key="9">
    <source>
        <dbReference type="ARBA" id="ARBA00031501"/>
    </source>
</evidence>
<name>A0ABV5X1P4_9MICO</name>
<dbReference type="Pfam" id="PF02446">
    <property type="entry name" value="Glyco_hydro_77"/>
    <property type="match status" value="1"/>
</dbReference>
<evidence type="ECO:0000259" key="10">
    <source>
        <dbReference type="Pfam" id="PF21226"/>
    </source>
</evidence>
<evidence type="ECO:0000256" key="7">
    <source>
        <dbReference type="ARBA" id="ARBA00023277"/>
    </source>
</evidence>
<dbReference type="InterPro" id="IPR017853">
    <property type="entry name" value="GH"/>
</dbReference>
<dbReference type="Gene3D" id="3.20.20.80">
    <property type="entry name" value="Glycosidases"/>
    <property type="match status" value="1"/>
</dbReference>
<keyword evidence="6 11" id="KW-0808">Transferase</keyword>
<dbReference type="GO" id="GO:0004134">
    <property type="term" value="F:4-alpha-glucanotransferase activity"/>
    <property type="evidence" value="ECO:0007669"/>
    <property type="project" value="UniProtKB-EC"/>
</dbReference>
<comment type="catalytic activity">
    <reaction evidence="1">
        <text>Transfers a segment of a (1-&gt;4)-alpha-D-glucan to a new position in an acceptor, which may be glucose or a (1-&gt;4)-alpha-D-glucan.</text>
        <dbReference type="EC" id="2.4.1.25"/>
    </reaction>
</comment>
<dbReference type="Proteomes" id="UP001589707">
    <property type="component" value="Unassembled WGS sequence"/>
</dbReference>
<evidence type="ECO:0000256" key="8">
    <source>
        <dbReference type="ARBA" id="ARBA00031423"/>
    </source>
</evidence>
<evidence type="ECO:0000256" key="1">
    <source>
        <dbReference type="ARBA" id="ARBA00000439"/>
    </source>
</evidence>
<evidence type="ECO:0000313" key="11">
    <source>
        <dbReference type="EMBL" id="MFB9775667.1"/>
    </source>
</evidence>